<protein>
    <recommendedName>
        <fullName evidence="2">Endonuclease/exonuclease/phosphatase domain-containing protein</fullName>
    </recommendedName>
</protein>
<dbReference type="Gene3D" id="3.60.10.10">
    <property type="entry name" value="Endonuclease/exonuclease/phosphatase"/>
    <property type="match status" value="1"/>
</dbReference>
<sequence length="101" mass="10964">SIIAGDFNASHQLWEPGRGADPAGNKIAEWAEKHDLLPALTDTPTRHLGKCIDLVFTNCPASTRVEHSLNTGSDHYTVITNLPEPLRTTPGAGKKYVPMEC</sequence>
<keyword evidence="4" id="KW-1185">Reference proteome</keyword>
<name>A0A2T3ZRI3_TRIHA</name>
<reference evidence="3 4" key="1">
    <citation type="submission" date="2016-07" db="EMBL/GenBank/DDBJ databases">
        <title>Multiple horizontal gene transfer events from other fungi enriched the ability of initially mycotrophic Trichoderma (Ascomycota) to feed on dead plant biomass.</title>
        <authorList>
            <consortium name="DOE Joint Genome Institute"/>
            <person name="Aerts A."/>
            <person name="Atanasova L."/>
            <person name="Chenthamara K."/>
            <person name="Zhang J."/>
            <person name="Grujic M."/>
            <person name="Henrissat B."/>
            <person name="Kuo A."/>
            <person name="Salamov A."/>
            <person name="Lipzen A."/>
            <person name="Labutti K."/>
            <person name="Barry K."/>
            <person name="Miao Y."/>
            <person name="Rahimi M.J."/>
            <person name="Shen Q."/>
            <person name="Grigoriev I.V."/>
            <person name="Kubicek C.P."/>
            <person name="Druzhinina I.S."/>
        </authorList>
    </citation>
    <scope>NUCLEOTIDE SEQUENCE [LARGE SCALE GENOMIC DNA]</scope>
    <source>
        <strain evidence="3 4">CBS 226.95</strain>
    </source>
</reference>
<dbReference type="Proteomes" id="UP000241690">
    <property type="component" value="Unassembled WGS sequence"/>
</dbReference>
<dbReference type="Pfam" id="PF14529">
    <property type="entry name" value="Exo_endo_phos_2"/>
    <property type="match status" value="1"/>
</dbReference>
<feature type="non-terminal residue" evidence="3">
    <location>
        <position position="1"/>
    </location>
</feature>
<feature type="domain" description="Endonuclease/exonuclease/phosphatase" evidence="2">
    <location>
        <begin position="2"/>
        <end position="78"/>
    </location>
</feature>
<dbReference type="InterPro" id="IPR036691">
    <property type="entry name" value="Endo/exonu/phosph_ase_sf"/>
</dbReference>
<evidence type="ECO:0000313" key="4">
    <source>
        <dbReference type="Proteomes" id="UP000241690"/>
    </source>
</evidence>
<dbReference type="STRING" id="983964.A0A2T3ZRI3"/>
<gene>
    <name evidence="3" type="ORF">M431DRAFT_39707</name>
</gene>
<dbReference type="RefSeq" id="XP_024767111.1">
    <property type="nucleotide sequence ID" value="XM_024914842.1"/>
</dbReference>
<dbReference type="GeneID" id="36623408"/>
<proteinExistence type="predicted"/>
<dbReference type="InterPro" id="IPR005135">
    <property type="entry name" value="Endo/exonuclease/phosphatase"/>
</dbReference>
<accession>A0A2T3ZRI3</accession>
<evidence type="ECO:0000313" key="3">
    <source>
        <dbReference type="EMBL" id="PTB47434.1"/>
    </source>
</evidence>
<dbReference type="AlphaFoldDB" id="A0A2T3ZRI3"/>
<feature type="region of interest" description="Disordered" evidence="1">
    <location>
        <begin position="1"/>
        <end position="20"/>
    </location>
</feature>
<dbReference type="EMBL" id="KZ679725">
    <property type="protein sequence ID" value="PTB47434.1"/>
    <property type="molecule type" value="Genomic_DNA"/>
</dbReference>
<evidence type="ECO:0000256" key="1">
    <source>
        <dbReference type="SAM" id="MobiDB-lite"/>
    </source>
</evidence>
<evidence type="ECO:0000259" key="2">
    <source>
        <dbReference type="Pfam" id="PF14529"/>
    </source>
</evidence>
<feature type="non-terminal residue" evidence="3">
    <location>
        <position position="101"/>
    </location>
</feature>
<organism evidence="3 4">
    <name type="scientific">Trichoderma harzianum CBS 226.95</name>
    <dbReference type="NCBI Taxonomy" id="983964"/>
    <lineage>
        <taxon>Eukaryota</taxon>
        <taxon>Fungi</taxon>
        <taxon>Dikarya</taxon>
        <taxon>Ascomycota</taxon>
        <taxon>Pezizomycotina</taxon>
        <taxon>Sordariomycetes</taxon>
        <taxon>Hypocreomycetidae</taxon>
        <taxon>Hypocreales</taxon>
        <taxon>Hypocreaceae</taxon>
        <taxon>Trichoderma</taxon>
    </lineage>
</organism>
<dbReference type="SUPFAM" id="SSF56219">
    <property type="entry name" value="DNase I-like"/>
    <property type="match status" value="1"/>
</dbReference>
<dbReference type="GO" id="GO:0003824">
    <property type="term" value="F:catalytic activity"/>
    <property type="evidence" value="ECO:0007669"/>
    <property type="project" value="InterPro"/>
</dbReference>